<dbReference type="Gene3D" id="2.60.120.380">
    <property type="match status" value="1"/>
</dbReference>
<dbReference type="InterPro" id="IPR007280">
    <property type="entry name" value="Peptidase_C_arc/bac"/>
</dbReference>
<evidence type="ECO:0000256" key="1">
    <source>
        <dbReference type="ARBA" id="ARBA00011073"/>
    </source>
</evidence>
<dbReference type="PROSITE" id="PS51892">
    <property type="entry name" value="SUBTILASE"/>
    <property type="match status" value="1"/>
</dbReference>
<dbReference type="InterPro" id="IPR051048">
    <property type="entry name" value="Peptidase_S8/S53_subtilisin"/>
</dbReference>
<evidence type="ECO:0000313" key="5">
    <source>
        <dbReference type="EMBL" id="MDN4163996.1"/>
    </source>
</evidence>
<feature type="domain" description="Peptidase S8/S53" evidence="3">
    <location>
        <begin position="188"/>
        <end position="431"/>
    </location>
</feature>
<dbReference type="NCBIfam" id="TIGR04183">
    <property type="entry name" value="Por_Secre_tail"/>
    <property type="match status" value="1"/>
</dbReference>
<evidence type="ECO:0000259" key="3">
    <source>
        <dbReference type="Pfam" id="PF00082"/>
    </source>
</evidence>
<dbReference type="InterPro" id="IPR036852">
    <property type="entry name" value="Peptidase_S8/S53_dom_sf"/>
</dbReference>
<dbReference type="InterPro" id="IPR008979">
    <property type="entry name" value="Galactose-bd-like_sf"/>
</dbReference>
<dbReference type="GO" id="GO:0016787">
    <property type="term" value="F:hydrolase activity"/>
    <property type="evidence" value="ECO:0007669"/>
    <property type="project" value="UniProtKB-KW"/>
</dbReference>
<dbReference type="SUPFAM" id="SSF49785">
    <property type="entry name" value="Galactose-binding domain-like"/>
    <property type="match status" value="1"/>
</dbReference>
<comment type="caution">
    <text evidence="2">Lacks conserved residue(s) required for the propagation of feature annotation.</text>
</comment>
<dbReference type="Gene3D" id="3.40.50.200">
    <property type="entry name" value="Peptidase S8/S53 domain"/>
    <property type="match status" value="1"/>
</dbReference>
<dbReference type="InterPro" id="IPR026444">
    <property type="entry name" value="Secre_tail"/>
</dbReference>
<dbReference type="Pfam" id="PF00082">
    <property type="entry name" value="Peptidase_S8"/>
    <property type="match status" value="1"/>
</dbReference>
<dbReference type="EC" id="3.4.-.-" evidence="5"/>
<name>A0ABT8F0L6_9BACT</name>
<evidence type="ECO:0000259" key="4">
    <source>
        <dbReference type="Pfam" id="PF04151"/>
    </source>
</evidence>
<organism evidence="5 6">
    <name type="scientific">Shiella aurantiaca</name>
    <dbReference type="NCBI Taxonomy" id="3058365"/>
    <lineage>
        <taxon>Bacteria</taxon>
        <taxon>Pseudomonadati</taxon>
        <taxon>Bacteroidota</taxon>
        <taxon>Cytophagia</taxon>
        <taxon>Cytophagales</taxon>
        <taxon>Shiellaceae</taxon>
        <taxon>Shiella</taxon>
    </lineage>
</organism>
<dbReference type="EMBL" id="JAUHJS010000001">
    <property type="protein sequence ID" value="MDN4163996.1"/>
    <property type="molecule type" value="Genomic_DNA"/>
</dbReference>
<reference evidence="5" key="1">
    <citation type="submission" date="2023-06" db="EMBL/GenBank/DDBJ databases">
        <title>Cytophagales bacterium Strain LB-30, isolated from soil.</title>
        <authorList>
            <person name="Liu B."/>
        </authorList>
    </citation>
    <scope>NUCLEOTIDE SEQUENCE</scope>
    <source>
        <strain evidence="5">LB-30</strain>
    </source>
</reference>
<dbReference type="RefSeq" id="WP_320002525.1">
    <property type="nucleotide sequence ID" value="NZ_JAUHJS010000001.1"/>
</dbReference>
<gene>
    <name evidence="5" type="ORF">QWY31_00705</name>
</gene>
<evidence type="ECO:0000256" key="2">
    <source>
        <dbReference type="PROSITE-ProRule" id="PRU01240"/>
    </source>
</evidence>
<dbReference type="SUPFAM" id="SSF52743">
    <property type="entry name" value="Subtilisin-like"/>
    <property type="match status" value="1"/>
</dbReference>
<proteinExistence type="inferred from homology"/>
<comment type="similarity">
    <text evidence="1 2">Belongs to the peptidase S8 family.</text>
</comment>
<sequence>MKTYLFAIFFLLLGASHYSVYGQSKPDTISSEIPQWLVPNEKESDTYVLWTFAASVNPWMEGITPIRRLSDTCWVVKKGDLIQRNISGRTIRISSDWKLSPNLLHFRKQDWKKAKLITLVQLGKERTSETVEVNTPQDLEKLLQEDDIIYLGWESRQATTEATVIDHNLTLNAIQKVQRKYPQFQGEGRVVSVQERGFDTLDIDLQGRSVNSALRSDIVENHATEMASLIGGAGNSFVTGKGVVPQVQFASSDYQDIAPDADVEFARLQAWVQNHSYGTEIENFYGELAHAYDASANRNPSLLHVFSSGNQGTSEGTGAYEGVAGYANLTGNYKMAKNILVVGSSDTIYRAVSFASKGPSFDGRLKPELVAYSQGGSSNSAALVSGIVVLLQEAYATQYGTTPSSVLIKSLLFTGAEDVGAEGPDYATGFGSMHAEKSLQILMNEQFVEDNINSNEVKIYTLQIPEGQTQLSVSLVWNDPAAEVNTNKALINDLDLELIDANGQTWLPWVLNPDANQITASATRGVDQLNNAEKITLDLLPAGEYTLRVKSSSLVGISQSFALSYQWQQADTLVWDYPVAGDNLPHDGEQDVYFRWRSTLQANQAALQISYDQEQTWETIANTIDLRKGFYRWEAPEVYTQAKARLVVGANAFPTETFTISRPIRLNVGFNCSDSVMWYWNKPDRIEQFRFFRLGAAPYLQEMFTTTDTSYVFRKSEEASTYFAVQPIISGMEGLRGYAFDYTRQGIGCYLVGFFGEAQPEEGIRFSANLGTSYGVKELRLERENAGIWETVHVLTTTTASSYELWDLDPFEGKNLHRLRIVFENNEELESDITEIYYLNETAFIAFPNPLEEGESLIVLTNTSKFTTIPIFSLYDRTGRQVWEQKLFSEQSTIDFDRYVQGLYFYSIRVNNRTVFRGKVLVR</sequence>
<dbReference type="Pfam" id="PF04151">
    <property type="entry name" value="PPC"/>
    <property type="match status" value="1"/>
</dbReference>
<evidence type="ECO:0000313" key="6">
    <source>
        <dbReference type="Proteomes" id="UP001168552"/>
    </source>
</evidence>
<dbReference type="PANTHER" id="PTHR43399">
    <property type="entry name" value="SUBTILISIN-RELATED"/>
    <property type="match status" value="1"/>
</dbReference>
<comment type="caution">
    <text evidence="5">The sequence shown here is derived from an EMBL/GenBank/DDBJ whole genome shotgun (WGS) entry which is preliminary data.</text>
</comment>
<dbReference type="InterPro" id="IPR000209">
    <property type="entry name" value="Peptidase_S8/S53_dom"/>
</dbReference>
<dbReference type="Proteomes" id="UP001168552">
    <property type="component" value="Unassembled WGS sequence"/>
</dbReference>
<protein>
    <submittedName>
        <fullName evidence="5">S8 family peptidase</fullName>
        <ecNumber evidence="5">3.4.-.-</ecNumber>
    </submittedName>
</protein>
<keyword evidence="6" id="KW-1185">Reference proteome</keyword>
<dbReference type="PANTHER" id="PTHR43399:SF4">
    <property type="entry name" value="CELL WALL-ASSOCIATED PROTEASE"/>
    <property type="match status" value="1"/>
</dbReference>
<feature type="domain" description="Peptidase C-terminal archaeal/bacterial" evidence="4">
    <location>
        <begin position="457"/>
        <end position="551"/>
    </location>
</feature>
<keyword evidence="5" id="KW-0378">Hydrolase</keyword>
<accession>A0ABT8F0L6</accession>